<evidence type="ECO:0000313" key="15">
    <source>
        <dbReference type="EMBL" id="AMW05465.1"/>
    </source>
</evidence>
<evidence type="ECO:0000256" key="2">
    <source>
        <dbReference type="ARBA" id="ARBA00012417"/>
    </source>
</evidence>
<evidence type="ECO:0000256" key="13">
    <source>
        <dbReference type="SAM" id="MobiDB-lite"/>
    </source>
</evidence>
<keyword evidence="3" id="KW-0515">Mutator protein</keyword>
<dbReference type="EMBL" id="CP011454">
    <property type="protein sequence ID" value="AMW05465.1"/>
    <property type="molecule type" value="Genomic_DNA"/>
</dbReference>
<keyword evidence="8" id="KW-0227">DNA damage</keyword>
<dbReference type="RefSeq" id="WP_026849429.1">
    <property type="nucleotide sequence ID" value="NZ_CP011454.1"/>
</dbReference>
<dbReference type="GO" id="GO:0046872">
    <property type="term" value="F:metal ion binding"/>
    <property type="evidence" value="ECO:0007669"/>
    <property type="project" value="UniProtKB-KW"/>
</dbReference>
<dbReference type="PANTHER" id="PTHR11076:SF33">
    <property type="entry name" value="DNA POLYMERASE KAPPA"/>
    <property type="match status" value="1"/>
</dbReference>
<dbReference type="GO" id="GO:0042276">
    <property type="term" value="P:error-prone translesion synthesis"/>
    <property type="evidence" value="ECO:0007669"/>
    <property type="project" value="TreeGrafter"/>
</dbReference>
<dbReference type="Pfam" id="PF00817">
    <property type="entry name" value="IMS"/>
    <property type="match status" value="1"/>
</dbReference>
<dbReference type="PANTHER" id="PTHR11076">
    <property type="entry name" value="DNA REPAIR POLYMERASE UMUC / TRANSFERASE FAMILY MEMBER"/>
    <property type="match status" value="1"/>
</dbReference>
<dbReference type="Gene3D" id="1.10.150.20">
    <property type="entry name" value="5' to 3' exonuclease, C-terminal subdomain"/>
    <property type="match status" value="1"/>
</dbReference>
<dbReference type="Gene3D" id="3.30.70.270">
    <property type="match status" value="1"/>
</dbReference>
<evidence type="ECO:0000256" key="8">
    <source>
        <dbReference type="ARBA" id="ARBA00022763"/>
    </source>
</evidence>
<dbReference type="Pfam" id="PF11799">
    <property type="entry name" value="IMS_C"/>
    <property type="match status" value="1"/>
</dbReference>
<dbReference type="GO" id="GO:0006281">
    <property type="term" value="P:DNA repair"/>
    <property type="evidence" value="ECO:0007669"/>
    <property type="project" value="UniProtKB-KW"/>
</dbReference>
<evidence type="ECO:0000256" key="9">
    <source>
        <dbReference type="ARBA" id="ARBA00022842"/>
    </source>
</evidence>
<keyword evidence="7" id="KW-0479">Metal-binding</keyword>
<organism evidence="15 16">
    <name type="scientific">Gemmatimonas phototrophica</name>
    <dbReference type="NCBI Taxonomy" id="1379270"/>
    <lineage>
        <taxon>Bacteria</taxon>
        <taxon>Pseudomonadati</taxon>
        <taxon>Gemmatimonadota</taxon>
        <taxon>Gemmatimonadia</taxon>
        <taxon>Gemmatimonadales</taxon>
        <taxon>Gemmatimonadaceae</taxon>
        <taxon>Gemmatimonas</taxon>
    </lineage>
</organism>
<feature type="region of interest" description="Disordered" evidence="13">
    <location>
        <begin position="368"/>
        <end position="397"/>
    </location>
</feature>
<dbReference type="STRING" id="1379270.GEMMAAP_12920"/>
<reference evidence="15 16" key="2">
    <citation type="journal article" date="2016" name="Environ. Microbiol. Rep.">
        <title>Metagenomic evidence for the presence of phototrophic Gemmatimonadetes bacteria in diverse environments.</title>
        <authorList>
            <person name="Zeng Y."/>
            <person name="Baumbach J."/>
            <person name="Barbosa E.G."/>
            <person name="Azevedo V."/>
            <person name="Zhang C."/>
            <person name="Koblizek M."/>
        </authorList>
    </citation>
    <scope>NUCLEOTIDE SEQUENCE [LARGE SCALE GENOMIC DNA]</scope>
    <source>
        <strain evidence="15 16">AP64</strain>
    </source>
</reference>
<dbReference type="CDD" id="cd03586">
    <property type="entry name" value="PolY_Pol_IV_kappa"/>
    <property type="match status" value="1"/>
</dbReference>
<dbReference type="InterPro" id="IPR036775">
    <property type="entry name" value="DNA_pol_Y-fam_lit_finger_sf"/>
</dbReference>
<evidence type="ECO:0000256" key="1">
    <source>
        <dbReference type="ARBA" id="ARBA00010945"/>
    </source>
</evidence>
<dbReference type="InterPro" id="IPR043128">
    <property type="entry name" value="Rev_trsase/Diguanyl_cyclase"/>
</dbReference>
<comment type="catalytic activity">
    <reaction evidence="12">
        <text>DNA(n) + a 2'-deoxyribonucleoside 5'-triphosphate = DNA(n+1) + diphosphate</text>
        <dbReference type="Rhea" id="RHEA:22508"/>
        <dbReference type="Rhea" id="RHEA-COMP:17339"/>
        <dbReference type="Rhea" id="RHEA-COMP:17340"/>
        <dbReference type="ChEBI" id="CHEBI:33019"/>
        <dbReference type="ChEBI" id="CHEBI:61560"/>
        <dbReference type="ChEBI" id="CHEBI:173112"/>
        <dbReference type="EC" id="2.7.7.7"/>
    </reaction>
</comment>
<dbReference type="InterPro" id="IPR017961">
    <property type="entry name" value="DNA_pol_Y-fam_little_finger"/>
</dbReference>
<sequence>MTPPRRILLVDADAFFVAVARQEDPEGAGKARLLIVGGRPGSRGVVCSASYECRTFGVRSAMPISRALKLCPDAMCVPVPRGACSARSREIQAVLARFAPVVQASSIDEWYCDLGGTEALYGHEPLRATAHRIRDAVFEATGLRVSIGGGTSRLVAKMAVEVAKPKPGTTADGVHCVAAGGEAAFLSTFRLADLPMVGPKLSEKLERMGLVHVREAQAWSEAALVSRLGDRAGPWLARRVQGVDDSLVTPRERQKQVSREDTFAHDLNDDGVIERELLRLAVRVSADLRLQALRARTVTVKIKDTDFRTRSAQRTLSGYIESEKSVLKAARPLLRQLRGKRRVPVRLLGIALSHFDDEPEAAPLPAAQLGLFAPPPPAPESAPGDADPDESPRDRALTRALDRIRNRYGSGSILPARLVAPGDDTGPRVEE</sequence>
<dbReference type="GO" id="GO:0003684">
    <property type="term" value="F:damaged DNA binding"/>
    <property type="evidence" value="ECO:0007669"/>
    <property type="project" value="InterPro"/>
</dbReference>
<name>A0A143BLJ0_9BACT</name>
<dbReference type="InterPro" id="IPR043502">
    <property type="entry name" value="DNA/RNA_pol_sf"/>
</dbReference>
<comment type="similarity">
    <text evidence="1">Belongs to the DNA polymerase type-Y family.</text>
</comment>
<feature type="domain" description="UmuC" evidence="14">
    <location>
        <begin position="7"/>
        <end position="198"/>
    </location>
</feature>
<dbReference type="Gene3D" id="3.40.1170.60">
    <property type="match status" value="1"/>
</dbReference>
<evidence type="ECO:0000256" key="5">
    <source>
        <dbReference type="ARBA" id="ARBA00022695"/>
    </source>
</evidence>
<evidence type="ECO:0000259" key="14">
    <source>
        <dbReference type="PROSITE" id="PS50173"/>
    </source>
</evidence>
<dbReference type="Proteomes" id="UP000076404">
    <property type="component" value="Chromosome"/>
</dbReference>
<keyword evidence="4" id="KW-0808">Transferase</keyword>
<dbReference type="GO" id="GO:0005829">
    <property type="term" value="C:cytosol"/>
    <property type="evidence" value="ECO:0007669"/>
    <property type="project" value="TreeGrafter"/>
</dbReference>
<evidence type="ECO:0000256" key="12">
    <source>
        <dbReference type="ARBA" id="ARBA00049244"/>
    </source>
</evidence>
<proteinExistence type="inferred from homology"/>
<evidence type="ECO:0000256" key="3">
    <source>
        <dbReference type="ARBA" id="ARBA00022457"/>
    </source>
</evidence>
<dbReference type="InterPro" id="IPR022880">
    <property type="entry name" value="DNApol_IV"/>
</dbReference>
<dbReference type="InterPro" id="IPR001126">
    <property type="entry name" value="UmuC"/>
</dbReference>
<reference evidence="15 16" key="1">
    <citation type="journal article" date="2014" name="Proc. Natl. Acad. Sci. U.S.A.">
        <title>Functional type 2 photosynthetic reaction centers found in the rare bacterial phylum Gemmatimonadetes.</title>
        <authorList>
            <person name="Zeng Y."/>
            <person name="Feng F."/>
            <person name="Medova H."/>
            <person name="Dean J."/>
            <person name="Koblizek M."/>
        </authorList>
    </citation>
    <scope>NUCLEOTIDE SEQUENCE [LARGE SCALE GENOMIC DNA]</scope>
    <source>
        <strain evidence="15 16">AP64</strain>
    </source>
</reference>
<gene>
    <name evidence="15" type="ORF">GEMMAAP_12920</name>
</gene>
<evidence type="ECO:0000256" key="11">
    <source>
        <dbReference type="ARBA" id="ARBA00023204"/>
    </source>
</evidence>
<dbReference type="GO" id="GO:0003887">
    <property type="term" value="F:DNA-directed DNA polymerase activity"/>
    <property type="evidence" value="ECO:0007669"/>
    <property type="project" value="UniProtKB-KW"/>
</dbReference>
<keyword evidence="16" id="KW-1185">Reference proteome</keyword>
<keyword evidence="11" id="KW-0234">DNA repair</keyword>
<dbReference type="GO" id="GO:0006260">
    <property type="term" value="P:DNA replication"/>
    <property type="evidence" value="ECO:0007669"/>
    <property type="project" value="UniProtKB-KW"/>
</dbReference>
<protein>
    <recommendedName>
        <fullName evidence="2">DNA-directed DNA polymerase</fullName>
        <ecNumber evidence="2">2.7.7.7</ecNumber>
    </recommendedName>
</protein>
<evidence type="ECO:0000256" key="10">
    <source>
        <dbReference type="ARBA" id="ARBA00022932"/>
    </source>
</evidence>
<dbReference type="SUPFAM" id="SSF56672">
    <property type="entry name" value="DNA/RNA polymerases"/>
    <property type="match status" value="1"/>
</dbReference>
<evidence type="ECO:0000313" key="16">
    <source>
        <dbReference type="Proteomes" id="UP000076404"/>
    </source>
</evidence>
<accession>A0A143BLJ0</accession>
<dbReference type="eggNOG" id="COG0389">
    <property type="taxonomic scope" value="Bacteria"/>
</dbReference>
<evidence type="ECO:0000256" key="4">
    <source>
        <dbReference type="ARBA" id="ARBA00022679"/>
    </source>
</evidence>
<evidence type="ECO:0000256" key="6">
    <source>
        <dbReference type="ARBA" id="ARBA00022705"/>
    </source>
</evidence>
<dbReference type="InterPro" id="IPR050116">
    <property type="entry name" value="DNA_polymerase-Y"/>
</dbReference>
<keyword evidence="5" id="KW-0548">Nucleotidyltransferase</keyword>
<dbReference type="FunFam" id="3.30.1490.100:FF:000004">
    <property type="entry name" value="DNA polymerase IV"/>
    <property type="match status" value="1"/>
</dbReference>
<dbReference type="GO" id="GO:0009432">
    <property type="term" value="P:SOS response"/>
    <property type="evidence" value="ECO:0007669"/>
    <property type="project" value="TreeGrafter"/>
</dbReference>
<dbReference type="OrthoDB" id="9808813at2"/>
<dbReference type="AlphaFoldDB" id="A0A143BLJ0"/>
<dbReference type="Gene3D" id="3.30.1490.100">
    <property type="entry name" value="DNA polymerase, Y-family, little finger domain"/>
    <property type="match status" value="1"/>
</dbReference>
<evidence type="ECO:0000256" key="7">
    <source>
        <dbReference type="ARBA" id="ARBA00022723"/>
    </source>
</evidence>
<keyword evidence="10" id="KW-0239">DNA-directed DNA polymerase</keyword>
<dbReference type="KEGG" id="gph:GEMMAAP_12920"/>
<dbReference type="EC" id="2.7.7.7" evidence="2"/>
<dbReference type="PROSITE" id="PS50173">
    <property type="entry name" value="UMUC"/>
    <property type="match status" value="1"/>
</dbReference>
<dbReference type="SUPFAM" id="SSF100879">
    <property type="entry name" value="Lesion bypass DNA polymerase (Y-family), little finger domain"/>
    <property type="match status" value="1"/>
</dbReference>
<keyword evidence="9" id="KW-0460">Magnesium</keyword>
<keyword evidence="6" id="KW-0235">DNA replication</keyword>